<dbReference type="InParanoid" id="A0A084Q9S6"/>
<keyword evidence="3 7" id="KW-0479">Metal-binding</keyword>
<dbReference type="SUPFAM" id="SSF111321">
    <property type="entry name" value="AF1104-like"/>
    <property type="match status" value="1"/>
</dbReference>
<dbReference type="InterPro" id="IPR039763">
    <property type="entry name" value="ARMT1"/>
</dbReference>
<comment type="similarity">
    <text evidence="2 7">Belongs to the damage-control phosphatase family. Sugar phosphate phosphatase III subfamily.</text>
</comment>
<dbReference type="GO" id="GO:0097023">
    <property type="term" value="F:fructose 6-phosphate aldolase activity"/>
    <property type="evidence" value="ECO:0007669"/>
    <property type="project" value="RHEA"/>
</dbReference>
<evidence type="ECO:0000256" key="5">
    <source>
        <dbReference type="ARBA" id="ARBA00023211"/>
    </source>
</evidence>
<dbReference type="OrthoDB" id="541375at2759"/>
<sequence length="469" mass="52354">MEHDTKTPQYNTADPTSFAHASVRQRWPAIIDGAISDVSRSVAESDDADKQAEGESIVEQLKALKERMMSGAALACRPLEDDGFPDEVASYNRELSQLGDPPNWHNVPWLFSECYMYRFIHSLFLRTSHWKRYDVFARQKINGFRDSRVGVLELAARYKELIEGLRKQKDQALDSDAEKTLFAEMFDICLWGNATDLSLLTTLTQDDIQRLQGAKARKAAEKNILANDTQATYELLEKARASGDKDRRVDIVLDNAGFELYADLIMAGYLLASGLATRIVLHPKSIPWFVSDVMPNDFAGLLNALANSKATFGTQSESEALSEKEHADLNFVFQDWATYHGEGQLLIRANRYWTSGGSFWRLPYEAKDLYEDLKTSKLVIFKGDLNYRKLTADAQWDPTTPFSEAIGSLGPKSGLNVLSLRTCKADVVVGLKPGQDEELKATEGGGGDSGARKWAWSGKWAVISLSKAE</sequence>
<comment type="cofactor">
    <cofactor evidence="7">
        <name>Mn(2+)</name>
        <dbReference type="ChEBI" id="CHEBI:29035"/>
    </cofactor>
    <cofactor evidence="7">
        <name>Ni(2+)</name>
        <dbReference type="ChEBI" id="CHEBI:49786"/>
    </cofactor>
</comment>
<accession>A0A084Q9S6</accession>
<dbReference type="InterPro" id="IPR036075">
    <property type="entry name" value="ARMT-1-like_metal-bd_sf"/>
</dbReference>
<reference evidence="9 10" key="1">
    <citation type="journal article" date="2014" name="BMC Genomics">
        <title>Comparative genome sequencing reveals chemotype-specific gene clusters in the toxigenic black mold Stachybotrys.</title>
        <authorList>
            <person name="Semeiks J."/>
            <person name="Borek D."/>
            <person name="Otwinowski Z."/>
            <person name="Grishin N.V."/>
        </authorList>
    </citation>
    <scope>NUCLEOTIDE SEQUENCE [LARGE SCALE GENOMIC DNA]</scope>
    <source>
        <strain evidence="9 10">IBT 40285</strain>
    </source>
</reference>
<dbReference type="InterPro" id="IPR002791">
    <property type="entry name" value="ARMT1-like_metal-bd"/>
</dbReference>
<comment type="catalytic activity">
    <reaction evidence="1 7">
        <text>beta-D-fructose 1-phosphate + H2O = D-fructose + phosphate</text>
        <dbReference type="Rhea" id="RHEA:35603"/>
        <dbReference type="ChEBI" id="CHEBI:15377"/>
        <dbReference type="ChEBI" id="CHEBI:37721"/>
        <dbReference type="ChEBI" id="CHEBI:43474"/>
        <dbReference type="ChEBI" id="CHEBI:138881"/>
    </reaction>
</comment>
<dbReference type="OMA" id="FSTCWLY"/>
<feature type="domain" description="Damage-control phosphatase ARMT1-like metal-binding" evidence="8">
    <location>
        <begin position="23"/>
        <end position="439"/>
    </location>
</feature>
<dbReference type="GO" id="GO:0046872">
    <property type="term" value="F:metal ion binding"/>
    <property type="evidence" value="ECO:0007669"/>
    <property type="project" value="UniProtKB-UniRule"/>
</dbReference>
<dbReference type="GO" id="GO:0103026">
    <property type="term" value="F:fructose-1-phosphatase activity"/>
    <property type="evidence" value="ECO:0007669"/>
    <property type="project" value="RHEA"/>
</dbReference>
<evidence type="ECO:0000259" key="8">
    <source>
        <dbReference type="Pfam" id="PF01937"/>
    </source>
</evidence>
<dbReference type="HOGENOM" id="CLU_030117_2_1_1"/>
<comment type="catalytic activity">
    <reaction evidence="6 7">
        <text>beta-D-fructose 6-phosphate = dihydroxyacetone + D-glyceraldehyde 3-phosphate</text>
        <dbReference type="Rhea" id="RHEA:28002"/>
        <dbReference type="ChEBI" id="CHEBI:16016"/>
        <dbReference type="ChEBI" id="CHEBI:57634"/>
        <dbReference type="ChEBI" id="CHEBI:59776"/>
    </reaction>
</comment>
<dbReference type="AlphaFoldDB" id="A0A084Q9S6"/>
<evidence type="ECO:0000256" key="1">
    <source>
        <dbReference type="ARBA" id="ARBA00001326"/>
    </source>
</evidence>
<keyword evidence="10" id="KW-1185">Reference proteome</keyword>
<comment type="domain">
    <text evidence="7">Subfamily III proteins have a conserved RTxK motif about 40-50 residues from the C-terminus; the threonine may be replaced by serine or cysteine.</text>
</comment>
<keyword evidence="5 7" id="KW-0464">Manganese</keyword>
<evidence type="ECO:0000256" key="3">
    <source>
        <dbReference type="ARBA" id="ARBA00022723"/>
    </source>
</evidence>
<dbReference type="EC" id="3.1.3.-" evidence="7"/>
<dbReference type="GO" id="GO:0005634">
    <property type="term" value="C:nucleus"/>
    <property type="evidence" value="ECO:0007669"/>
    <property type="project" value="TreeGrafter"/>
</dbReference>
<name>A0A084Q9S6_STAC4</name>
<dbReference type="EMBL" id="KL660895">
    <property type="protein sequence ID" value="KFA60711.1"/>
    <property type="molecule type" value="Genomic_DNA"/>
</dbReference>
<dbReference type="FunCoup" id="A0A084Q9S6">
    <property type="interactions" value="589"/>
</dbReference>
<dbReference type="PANTHER" id="PTHR12260">
    <property type="entry name" value="DAMAGE-CONTROL PHOSPHATASE ARMT1"/>
    <property type="match status" value="1"/>
</dbReference>
<dbReference type="Proteomes" id="UP000028524">
    <property type="component" value="Unassembled WGS sequence"/>
</dbReference>
<protein>
    <recommendedName>
        <fullName evidence="7">Sugar phosphate phosphatase</fullName>
        <ecNumber evidence="7">3.1.3.-</ecNumber>
    </recommendedName>
</protein>
<evidence type="ECO:0000256" key="4">
    <source>
        <dbReference type="ARBA" id="ARBA00022801"/>
    </source>
</evidence>
<dbReference type="Gene3D" id="3.40.50.10880">
    <property type="entry name" value="Uncharacterised protein PF01937, DUF89, domain 3"/>
    <property type="match status" value="1"/>
</dbReference>
<evidence type="ECO:0000256" key="2">
    <source>
        <dbReference type="ARBA" id="ARBA00009519"/>
    </source>
</evidence>
<comment type="function">
    <text evidence="7">Metal-dependent phosphatase that shows phosphatase activity against several substrates, including fructose-1-phosphate and fructose-6-phosphate. Its preference for fructose-1-phosphate, a strong glycating agent that causes DNA damage rather than a canonical yeast metabolite, suggests a damage-control function in hexose phosphate metabolism.</text>
</comment>
<dbReference type="STRING" id="1283841.A0A084Q9S6"/>
<gene>
    <name evidence="9" type="ORF">S40285_09181</name>
</gene>
<dbReference type="Gene3D" id="1.20.930.60">
    <property type="match status" value="1"/>
</dbReference>
<organism evidence="9 10">
    <name type="scientific">Stachybotrys chlorohalonatus (strain IBT 40285)</name>
    <dbReference type="NCBI Taxonomy" id="1283841"/>
    <lineage>
        <taxon>Eukaryota</taxon>
        <taxon>Fungi</taxon>
        <taxon>Dikarya</taxon>
        <taxon>Ascomycota</taxon>
        <taxon>Pezizomycotina</taxon>
        <taxon>Sordariomycetes</taxon>
        <taxon>Hypocreomycetidae</taxon>
        <taxon>Hypocreales</taxon>
        <taxon>Stachybotryaceae</taxon>
        <taxon>Stachybotrys</taxon>
    </lineage>
</organism>
<proteinExistence type="inferred from homology"/>
<evidence type="ECO:0000256" key="7">
    <source>
        <dbReference type="RuleBase" id="RU367030"/>
    </source>
</evidence>
<evidence type="ECO:0000313" key="10">
    <source>
        <dbReference type="Proteomes" id="UP000028524"/>
    </source>
</evidence>
<dbReference type="Pfam" id="PF01937">
    <property type="entry name" value="ARMT1-like_dom"/>
    <property type="match status" value="1"/>
</dbReference>
<evidence type="ECO:0000313" key="9">
    <source>
        <dbReference type="EMBL" id="KFA60711.1"/>
    </source>
</evidence>
<keyword evidence="4 7" id="KW-0378">Hydrolase</keyword>
<dbReference type="GO" id="GO:0006974">
    <property type="term" value="P:DNA damage response"/>
    <property type="evidence" value="ECO:0007669"/>
    <property type="project" value="TreeGrafter"/>
</dbReference>
<dbReference type="PANTHER" id="PTHR12260:SF6">
    <property type="entry name" value="DAMAGE-CONTROL PHOSPHATASE ARMT1"/>
    <property type="match status" value="1"/>
</dbReference>
<evidence type="ECO:0000256" key="6">
    <source>
        <dbReference type="ARBA" id="ARBA00048809"/>
    </source>
</evidence>